<dbReference type="EMBL" id="JADQAZ010000002">
    <property type="protein sequence ID" value="MBT0957939.1"/>
    <property type="molecule type" value="Genomic_DNA"/>
</dbReference>
<dbReference type="Proteomes" id="UP001315686">
    <property type="component" value="Unassembled WGS sequence"/>
</dbReference>
<dbReference type="Pfam" id="PF14384">
    <property type="entry name" value="BrnA_antitoxin"/>
    <property type="match status" value="1"/>
</dbReference>
<name>A0AAP2CPF3_9RHOB</name>
<organism evidence="1 2">
    <name type="scientific">Harenicola maris</name>
    <dbReference type="NCBI Taxonomy" id="2841044"/>
    <lineage>
        <taxon>Bacteria</taxon>
        <taxon>Pseudomonadati</taxon>
        <taxon>Pseudomonadota</taxon>
        <taxon>Alphaproteobacteria</taxon>
        <taxon>Rhodobacterales</taxon>
        <taxon>Paracoccaceae</taxon>
        <taxon>Harenicola</taxon>
    </lineage>
</organism>
<accession>A0AAP2CPF3</accession>
<dbReference type="AlphaFoldDB" id="A0AAP2CPF3"/>
<evidence type="ECO:0000313" key="1">
    <source>
        <dbReference type="EMBL" id="MBT0957939.1"/>
    </source>
</evidence>
<reference evidence="1 2" key="1">
    <citation type="journal article" date="2021" name="Arch. Microbiol.">
        <title>Harenicola maris gen. nov., sp. nov. isolated from the Sea of Japan shallow sediments.</title>
        <authorList>
            <person name="Romanenko L.A."/>
            <person name="Kurilenko V.V."/>
            <person name="Chernysheva N.Y."/>
            <person name="Tekutyeva L.A."/>
            <person name="Velansky P.V."/>
            <person name="Svetashev V.I."/>
            <person name="Isaeva M.P."/>
        </authorList>
    </citation>
    <scope>NUCLEOTIDE SEQUENCE [LARGE SCALE GENOMIC DNA]</scope>
    <source>
        <strain evidence="1 2">KMM 3653</strain>
    </source>
</reference>
<proteinExistence type="predicted"/>
<evidence type="ECO:0000313" key="2">
    <source>
        <dbReference type="Proteomes" id="UP001315686"/>
    </source>
</evidence>
<sequence>MPVNLSGMTKTERLNYSFGIDALRMIETDIHDRLWDMRGCPPEWHEIAQDTDRRDAKRMRVTLSLDADVVRFFKALGPGYQPRMNRVLRAFMHMRLAKVVQGPDVNDYVLRPEEVERAYARRREEWGDTEAGL</sequence>
<gene>
    <name evidence="1" type="ORF">IV417_11100</name>
</gene>
<keyword evidence="2" id="KW-1185">Reference proteome</keyword>
<protein>
    <submittedName>
        <fullName evidence="1">BrnA antitoxin family protein</fullName>
    </submittedName>
</protein>
<dbReference type="RefSeq" id="WP_327794159.1">
    <property type="nucleotide sequence ID" value="NZ_JADQAZ010000002.1"/>
</dbReference>
<comment type="caution">
    <text evidence="1">The sequence shown here is derived from an EMBL/GenBank/DDBJ whole genome shotgun (WGS) entry which is preliminary data.</text>
</comment>
<dbReference type="InterPro" id="IPR025528">
    <property type="entry name" value="BrnA_antitoxin"/>
</dbReference>